<comment type="caution">
    <text evidence="4">The sequence shown here is derived from an EMBL/GenBank/DDBJ whole genome shotgun (WGS) entry which is preliminary data.</text>
</comment>
<dbReference type="Pfam" id="PF02080">
    <property type="entry name" value="TrkA_C"/>
    <property type="match status" value="1"/>
</dbReference>
<dbReference type="InterPro" id="IPR058603">
    <property type="entry name" value="DUF8167_2nd"/>
</dbReference>
<keyword evidence="5" id="KW-1185">Reference proteome</keyword>
<proteinExistence type="predicted"/>
<dbReference type="InterPro" id="IPR006037">
    <property type="entry name" value="RCK_C"/>
</dbReference>
<evidence type="ECO:0000256" key="2">
    <source>
        <dbReference type="SAM" id="Phobius"/>
    </source>
</evidence>
<dbReference type="PANTHER" id="PTHR43833:SF9">
    <property type="entry name" value="POTASSIUM CHANNEL PROTEIN YUGO-RELATED"/>
    <property type="match status" value="1"/>
</dbReference>
<dbReference type="Pfam" id="PF26502">
    <property type="entry name" value="DUF8167_2nd"/>
    <property type="match status" value="1"/>
</dbReference>
<feature type="transmembrane region" description="Helical" evidence="2">
    <location>
        <begin position="45"/>
        <end position="64"/>
    </location>
</feature>
<dbReference type="GO" id="GO:0008324">
    <property type="term" value="F:monoatomic cation transmembrane transporter activity"/>
    <property type="evidence" value="ECO:0007669"/>
    <property type="project" value="InterPro"/>
</dbReference>
<name>A0A6B0T0G7_9EURY</name>
<dbReference type="Pfam" id="PF26503">
    <property type="entry name" value="DUF8167_3rd"/>
    <property type="match status" value="1"/>
</dbReference>
<dbReference type="PANTHER" id="PTHR43833">
    <property type="entry name" value="POTASSIUM CHANNEL PROTEIN 2-RELATED-RELATED"/>
    <property type="match status" value="1"/>
</dbReference>
<dbReference type="InterPro" id="IPR058604">
    <property type="entry name" value="DUF8167_3rd"/>
</dbReference>
<dbReference type="Pfam" id="PF26501">
    <property type="entry name" value="DUF8167"/>
    <property type="match status" value="1"/>
</dbReference>
<evidence type="ECO:0000256" key="1">
    <source>
        <dbReference type="SAM" id="MobiDB-lite"/>
    </source>
</evidence>
<keyword evidence="2" id="KW-0472">Membrane</keyword>
<feature type="transmembrane region" description="Helical" evidence="2">
    <location>
        <begin position="12"/>
        <end position="33"/>
    </location>
</feature>
<evidence type="ECO:0000313" key="4">
    <source>
        <dbReference type="EMBL" id="MXR51668.1"/>
    </source>
</evidence>
<dbReference type="InterPro" id="IPR050721">
    <property type="entry name" value="Trk_Ktr_HKT_K-transport"/>
</dbReference>
<keyword evidence="2" id="KW-1133">Transmembrane helix</keyword>
<protein>
    <submittedName>
        <fullName evidence="4">Potassium transporter TrkA</fullName>
    </submittedName>
</protein>
<dbReference type="Gene3D" id="3.30.70.1450">
    <property type="entry name" value="Regulator of K+ conductance, C-terminal domain"/>
    <property type="match status" value="1"/>
</dbReference>
<dbReference type="SUPFAM" id="SSF116726">
    <property type="entry name" value="TrkA C-terminal domain-like"/>
    <property type="match status" value="1"/>
</dbReference>
<dbReference type="OrthoDB" id="157524at2157"/>
<gene>
    <name evidence="4" type="ORF">GRX03_08635</name>
</gene>
<reference evidence="4 5" key="1">
    <citation type="submission" date="2019-12" db="EMBL/GenBank/DDBJ databases">
        <title>Isolation and characterization of three novel carbon monoxide-oxidizing members of Halobacteria from salione crusts and soils.</title>
        <authorList>
            <person name="Myers M.R."/>
            <person name="King G.M."/>
        </authorList>
    </citation>
    <scope>NUCLEOTIDE SEQUENCE [LARGE SCALE GENOMIC DNA]</scope>
    <source>
        <strain evidence="4 5">WSH3</strain>
    </source>
</reference>
<sequence length="412" mass="43412">MVSLPVDVLLGLYLGALVGVCPALGVWAASFGFRYREGLSLPRAGAVGIGLVVAAANAAVLVVVDEPVLAAAGPLRLALAVGVVVAASLYAHSKGDTTAEEFPRRLSLTEFTGQGIATDRAELIDDGAEVRIRVVGAVTDVDGYPALPEELRAEIANAEFELPADLRLSELERRVADRLETTYDLATAEVDIDERGRAQVAAAPPFSGLSKRVGGGRHAVTVSGLVPTGIARGDEVTVITPGAQVRGTVISARSAGSGDGQTPRQDIEPRSDDDPADGEEVPRQVRTPTTDGGEGQVTVAVTRTDVQPLLRASETKIVVESRELDREYEVVSMLRRAGHQIKRIAVRPGSRLAGTVLGRTDLREEHDVAVLAVRKENGWLIAPDGETRLETGDELFAAGTRENLTAFESGGV</sequence>
<dbReference type="InterPro" id="IPR058480">
    <property type="entry name" value="DUF8167_N"/>
</dbReference>
<keyword evidence="2" id="KW-0812">Transmembrane</keyword>
<feature type="transmembrane region" description="Helical" evidence="2">
    <location>
        <begin position="70"/>
        <end position="91"/>
    </location>
</feature>
<dbReference type="PROSITE" id="PS51202">
    <property type="entry name" value="RCK_C"/>
    <property type="match status" value="1"/>
</dbReference>
<dbReference type="AlphaFoldDB" id="A0A6B0T0G7"/>
<evidence type="ECO:0000259" key="3">
    <source>
        <dbReference type="PROSITE" id="PS51202"/>
    </source>
</evidence>
<feature type="region of interest" description="Disordered" evidence="1">
    <location>
        <begin position="249"/>
        <end position="295"/>
    </location>
</feature>
<feature type="domain" description="RCK C-terminal" evidence="3">
    <location>
        <begin position="329"/>
        <end position="412"/>
    </location>
</feature>
<dbReference type="InterPro" id="IPR036721">
    <property type="entry name" value="RCK_C_sf"/>
</dbReference>
<organism evidence="4 5">
    <name type="scientific">Halovenus carboxidivorans</name>
    <dbReference type="NCBI Taxonomy" id="2692199"/>
    <lineage>
        <taxon>Archaea</taxon>
        <taxon>Methanobacteriati</taxon>
        <taxon>Methanobacteriota</taxon>
        <taxon>Stenosarchaea group</taxon>
        <taxon>Halobacteria</taxon>
        <taxon>Halobacteriales</taxon>
        <taxon>Haloarculaceae</taxon>
        <taxon>Halovenus</taxon>
    </lineage>
</organism>
<accession>A0A6B0T0G7</accession>
<evidence type="ECO:0000313" key="5">
    <source>
        <dbReference type="Proteomes" id="UP000466535"/>
    </source>
</evidence>
<dbReference type="Proteomes" id="UP000466535">
    <property type="component" value="Unassembled WGS sequence"/>
</dbReference>
<dbReference type="RefSeq" id="WP_159763812.1">
    <property type="nucleotide sequence ID" value="NZ_WUUT01000003.1"/>
</dbReference>
<dbReference type="GO" id="GO:0006813">
    <property type="term" value="P:potassium ion transport"/>
    <property type="evidence" value="ECO:0007669"/>
    <property type="project" value="InterPro"/>
</dbReference>
<dbReference type="EMBL" id="WUUT01000003">
    <property type="protein sequence ID" value="MXR51668.1"/>
    <property type="molecule type" value="Genomic_DNA"/>
</dbReference>